<name>A0AAU8PLW7_DESK7</name>
<dbReference type="EMBL" id="CP002770">
    <property type="protein sequence ID" value="AEG14487.1"/>
    <property type="molecule type" value="Genomic_DNA"/>
</dbReference>
<sequence length="356" mass="38451">MTRGGYGVKKKLFILVLLVMSLGLFTGCSSNSTSKSVINNQKASTPQKFRYIKTINPFQQSCVFDAIQALPNGDVVAAADVSNQSRLITIKPDDNTIIGPQLKFARYYINGDAVTSIGLLNNSTILLGNIDGQIIQWDGQGEPSIWKDSLPDTYPSIGGNIGIIAIKKFNDGKVLLACGDDRMFIVDSNGNYIWSYKKGTFSDSALCADGDIIGVNGENIYKINSLGQLQKVGSNPYGKQGICTVVALKNGSAIFCDEGGNIFSMTKDYTLKKLGTTSTLKKAETGVALNNNTAILVEKRYELNKPDNLIFCTQDKIEKMEDIQGTSGSVVTVTQRANGDIIFGTNSGELVVYGIR</sequence>
<dbReference type="PROSITE" id="PS51257">
    <property type="entry name" value="PROKAR_LIPOPROTEIN"/>
    <property type="match status" value="1"/>
</dbReference>
<dbReference type="InterPro" id="IPR015943">
    <property type="entry name" value="WD40/YVTN_repeat-like_dom_sf"/>
</dbReference>
<accession>A0AAU8PLW7</accession>
<protein>
    <submittedName>
        <fullName evidence="1">Uncharacterized protein</fullName>
    </submittedName>
</protein>
<proteinExistence type="predicted"/>
<dbReference type="InterPro" id="IPR011044">
    <property type="entry name" value="Quino_amine_DH_bsu"/>
</dbReference>
<evidence type="ECO:0000313" key="2">
    <source>
        <dbReference type="Proteomes" id="UP000009229"/>
    </source>
</evidence>
<dbReference type="SUPFAM" id="SSF50969">
    <property type="entry name" value="YVTN repeat-like/Quinoprotein amine dehydrogenase"/>
    <property type="match status" value="1"/>
</dbReference>
<dbReference type="AlphaFoldDB" id="A0AAU8PLW7"/>
<dbReference type="Proteomes" id="UP000009229">
    <property type="component" value="Chromosome"/>
</dbReference>
<organism evidence="1 2">
    <name type="scientific">Desulfofundulus kuznetsovii (strain DSM 6115 / VKM B-1805 / 17)</name>
    <name type="common">Desulfotomaculum kuznetsovii</name>
    <dbReference type="NCBI Taxonomy" id="760568"/>
    <lineage>
        <taxon>Bacteria</taxon>
        <taxon>Bacillati</taxon>
        <taxon>Bacillota</taxon>
        <taxon>Clostridia</taxon>
        <taxon>Eubacteriales</taxon>
        <taxon>Peptococcaceae</taxon>
        <taxon>Desulfofundulus</taxon>
    </lineage>
</organism>
<dbReference type="KEGG" id="dku:Desku_0888"/>
<dbReference type="Gene3D" id="2.130.10.10">
    <property type="entry name" value="YVTN repeat-like/Quinoprotein amine dehydrogenase"/>
    <property type="match status" value="1"/>
</dbReference>
<keyword evidence="2" id="KW-1185">Reference proteome</keyword>
<reference evidence="2" key="1">
    <citation type="submission" date="2011-05" db="EMBL/GenBank/DDBJ databases">
        <title>Complete sequence of Desulfotomaculum kuznetsovii DSM 6115.</title>
        <authorList>
            <person name="Lucas S."/>
            <person name="Han J."/>
            <person name="Lapidus A."/>
            <person name="Cheng J.-F."/>
            <person name="Goodwin L."/>
            <person name="Pitluck S."/>
            <person name="Peters L."/>
            <person name="Mikhailova N."/>
            <person name="Lu M."/>
            <person name="Saunders E."/>
            <person name="Han C."/>
            <person name="Tapia R."/>
            <person name="Land M."/>
            <person name="Hauser L."/>
            <person name="Kyrpides N."/>
            <person name="Ivanova N."/>
            <person name="Pagani I."/>
            <person name="Nazina T."/>
            <person name="Ivanova A."/>
            <person name="Parshina S."/>
            <person name="Kuever J."/>
            <person name="Muyzer G."/>
            <person name="Plugge C."/>
            <person name="Stams A."/>
            <person name="Woyke T."/>
        </authorList>
    </citation>
    <scope>NUCLEOTIDE SEQUENCE [LARGE SCALE GENOMIC DNA]</scope>
    <source>
        <strain evidence="2">DSM 6115 / VKM B-1805 / 17</strain>
    </source>
</reference>
<evidence type="ECO:0000313" key="1">
    <source>
        <dbReference type="EMBL" id="AEG14487.1"/>
    </source>
</evidence>
<gene>
    <name evidence="1" type="ordered locus">Desku_0888</name>
</gene>